<evidence type="ECO:0000313" key="3">
    <source>
        <dbReference type="EMBL" id="PBK60951.1"/>
    </source>
</evidence>
<reference evidence="4" key="1">
    <citation type="journal article" date="2017" name="Nat. Ecol. Evol.">
        <title>Genome expansion and lineage-specific genetic innovations in the forest pathogenic fungi Armillaria.</title>
        <authorList>
            <person name="Sipos G."/>
            <person name="Prasanna A.N."/>
            <person name="Walter M.C."/>
            <person name="O'Connor E."/>
            <person name="Balint B."/>
            <person name="Krizsan K."/>
            <person name="Kiss B."/>
            <person name="Hess J."/>
            <person name="Varga T."/>
            <person name="Slot J."/>
            <person name="Riley R."/>
            <person name="Boka B."/>
            <person name="Rigling D."/>
            <person name="Barry K."/>
            <person name="Lee J."/>
            <person name="Mihaltcheva S."/>
            <person name="LaButti K."/>
            <person name="Lipzen A."/>
            <person name="Waldron R."/>
            <person name="Moloney N.M."/>
            <person name="Sperisen C."/>
            <person name="Kredics L."/>
            <person name="Vagvoelgyi C."/>
            <person name="Patrignani A."/>
            <person name="Fitzpatrick D."/>
            <person name="Nagy I."/>
            <person name="Doyle S."/>
            <person name="Anderson J.B."/>
            <person name="Grigoriev I.V."/>
            <person name="Gueldener U."/>
            <person name="Muensterkoetter M."/>
            <person name="Nagy L.G."/>
        </authorList>
    </citation>
    <scope>NUCLEOTIDE SEQUENCE [LARGE SCALE GENOMIC DNA]</scope>
    <source>
        <strain evidence="4">28-4</strain>
    </source>
</reference>
<feature type="domain" description="Nephrocystin 3-like N-terminal" evidence="2">
    <location>
        <begin position="191"/>
        <end position="354"/>
    </location>
</feature>
<proteinExistence type="predicted"/>
<evidence type="ECO:0000259" key="2">
    <source>
        <dbReference type="Pfam" id="PF24883"/>
    </source>
</evidence>
<dbReference type="Gene3D" id="3.40.50.300">
    <property type="entry name" value="P-loop containing nucleotide triphosphate hydrolases"/>
    <property type="match status" value="1"/>
</dbReference>
<dbReference type="EMBL" id="KZ293480">
    <property type="protein sequence ID" value="PBK60951.1"/>
    <property type="molecule type" value="Genomic_DNA"/>
</dbReference>
<dbReference type="Pfam" id="PF12796">
    <property type="entry name" value="Ank_2"/>
    <property type="match status" value="1"/>
</dbReference>
<dbReference type="SUPFAM" id="SSF52540">
    <property type="entry name" value="P-loop containing nucleoside triphosphate hydrolases"/>
    <property type="match status" value="1"/>
</dbReference>
<name>A0A2H3AQ67_9AGAR</name>
<dbReference type="InterPro" id="IPR036770">
    <property type="entry name" value="Ankyrin_rpt-contain_sf"/>
</dbReference>
<dbReference type="PANTHER" id="PTHR10039">
    <property type="entry name" value="AMELOGENIN"/>
    <property type="match status" value="1"/>
</dbReference>
<dbReference type="STRING" id="1076256.A0A2H3AQ67"/>
<dbReference type="InterPro" id="IPR002110">
    <property type="entry name" value="Ankyrin_rpt"/>
</dbReference>
<dbReference type="InterPro" id="IPR056884">
    <property type="entry name" value="NPHP3-like_N"/>
</dbReference>
<dbReference type="AlphaFoldDB" id="A0A2H3AQ67"/>
<gene>
    <name evidence="3" type="ORF">ARMSODRAFT_1065655</name>
</gene>
<dbReference type="InterPro" id="IPR027417">
    <property type="entry name" value="P-loop_NTPase"/>
</dbReference>
<protein>
    <recommendedName>
        <fullName evidence="2">Nephrocystin 3-like N-terminal domain-containing protein</fullName>
    </recommendedName>
</protein>
<dbReference type="Proteomes" id="UP000218334">
    <property type="component" value="Unassembled WGS sequence"/>
</dbReference>
<accession>A0A2H3AQ67</accession>
<keyword evidence="1" id="KW-0677">Repeat</keyword>
<dbReference type="SMART" id="SM00248">
    <property type="entry name" value="ANK"/>
    <property type="match status" value="3"/>
</dbReference>
<keyword evidence="4" id="KW-1185">Reference proteome</keyword>
<dbReference type="Pfam" id="PF00023">
    <property type="entry name" value="Ank"/>
    <property type="match status" value="1"/>
</dbReference>
<dbReference type="SUPFAM" id="SSF48403">
    <property type="entry name" value="Ankyrin repeat"/>
    <property type="match status" value="1"/>
</dbReference>
<organism evidence="3 4">
    <name type="scientific">Armillaria solidipes</name>
    <dbReference type="NCBI Taxonomy" id="1076256"/>
    <lineage>
        <taxon>Eukaryota</taxon>
        <taxon>Fungi</taxon>
        <taxon>Dikarya</taxon>
        <taxon>Basidiomycota</taxon>
        <taxon>Agaricomycotina</taxon>
        <taxon>Agaricomycetes</taxon>
        <taxon>Agaricomycetidae</taxon>
        <taxon>Agaricales</taxon>
        <taxon>Marasmiineae</taxon>
        <taxon>Physalacriaceae</taxon>
        <taxon>Armillaria</taxon>
    </lineage>
</organism>
<evidence type="ECO:0000313" key="4">
    <source>
        <dbReference type="Proteomes" id="UP000218334"/>
    </source>
</evidence>
<sequence length="833" mass="93805">MADAVGVASSVTAFIKNILTLINYVKDVYNAPAEISQFLKELKFLRIYLSAVDELILQSTENGPWLKTLKQLDNNPPDSVFNELMKLLEELDRKLRVTPPQWKMVKKRLFWTLTKTSVEEDLKRIEHLKTLVMSAVQVDHITLSHAMVADVKGTVDVVLIADDKAEKVARWLTPSDYVAVQQGKLKERAGNTGEWFLESPGFMSWKDGSTESRTLWCPGSPGVGKSVLASIIVNALQSPIYEKTLVQQKTLVLSIFCDRQSANTQTVENVLRSLLKQRVQAHGLSDSITFLYDNNTPLFFDDLTEVLVEELKSFDHVYIILDALDEFLENDGGQEKLINALRTLGSNTRLLVMSTDLPAIASLFKTDTRLDIRAADEDIKTYIMSKLSSGRLAHHIKGRDHMRGEILSGVTAKADGIFLLARIHMASLAEAKSRKSLRGTLRKLPGNIWEAYDNALEKINCQSRDRKELAYRILGWIAFARHPLTVSELRYALAVEPAMMALDLDDEDVLGDFCAGLVVKDETYSEFDDLQPRGAIMKFAHYTTREYFHDRRCAELFPRMQETITRTCLSYMSSLGDFALPLDAKNDNVLRGLAEKHPFLHYSSAHWGYHASGAVEHSMEDEIIAFLTDGIDLANRRRVANIFHRRAISNEAPMPIQFAMDYGLVHIMDVLLLRGNCECKEPLLLIAVQRGDLKMVKLLLERDNVNPNARSPSSQQTPLLYAVEQREHTHIVEMLLRSGRVDVNIKGSNGRTPLMMAVSRRIIPTAEALLKHPGIDVLARDDDGKAAYTHACYSGPDNEGMIALFEKYGYSAEMDNYQPIYLTVTPGNCLRTQ</sequence>
<dbReference type="Pfam" id="PF24883">
    <property type="entry name" value="NPHP3_N"/>
    <property type="match status" value="1"/>
</dbReference>
<dbReference type="Gene3D" id="1.25.40.20">
    <property type="entry name" value="Ankyrin repeat-containing domain"/>
    <property type="match status" value="1"/>
</dbReference>
<evidence type="ECO:0000256" key="1">
    <source>
        <dbReference type="ARBA" id="ARBA00022737"/>
    </source>
</evidence>
<dbReference type="PANTHER" id="PTHR10039:SF15">
    <property type="entry name" value="NACHT DOMAIN-CONTAINING PROTEIN"/>
    <property type="match status" value="1"/>
</dbReference>